<sequence>MTTQDNTGGLFGPLFHGSAIGAVFTDRAHLQGMLDFEAALARAEAKTGVIPAEAAGPIAAQCDAALYDLAALAEGATRGGNTAIPLVKALTAKVAARDKAAAGFVHWGATSQDAMDTGLVLQLRAAVALIEADLAKLSGNLATLAQKHRQTPMVGRTWLQHALPITFGLKVAGWLDAVERHRARIIELKPRLLVLQFGGAAGTLAALGDKGLVVAEALAADLKLALPATSWHGARDRVVEFGTVLALLTGTLGKMARDIALLMQTEAGEAYEPAGEGKGGSSTMPHKRNPVAAAAALAAATRVPHLAGSLLSGMVQEHERGLGGWHAEWQVLPELVQLSAGALAQMTEVTGGLEVQRDQMRANLDATNGLIMAEAVAMALGAKLGKQEAHHLIEAASKRAISEQRHLRDVLAEDKTVLLHLDRATLDKLFDPLGYTGVAAALIDRVLAARRT</sequence>
<dbReference type="EMBL" id="CP041636">
    <property type="protein sequence ID" value="QDO97946.1"/>
    <property type="molecule type" value="Genomic_DNA"/>
</dbReference>
<evidence type="ECO:0000256" key="1">
    <source>
        <dbReference type="ARBA" id="ARBA00034772"/>
    </source>
</evidence>
<dbReference type="FunFam" id="1.20.200.10:FF:000014">
    <property type="entry name" value="3-carboxy-cis,cis-muconate cycloisomerase"/>
    <property type="match status" value="1"/>
</dbReference>
<dbReference type="AlphaFoldDB" id="A0A516H2D6"/>
<gene>
    <name evidence="4" type="ORF">FNB15_12005</name>
</gene>
<evidence type="ECO:0000313" key="5">
    <source>
        <dbReference type="Proteomes" id="UP000317496"/>
    </source>
</evidence>
<dbReference type="InterPro" id="IPR019468">
    <property type="entry name" value="AdenyloSucc_lyase_C"/>
</dbReference>
<dbReference type="InterPro" id="IPR012789">
    <property type="entry name" value="Protocat_PcaB-like"/>
</dbReference>
<dbReference type="EC" id="5.5.1.2" evidence="2"/>
<evidence type="ECO:0000256" key="2">
    <source>
        <dbReference type="NCBIfam" id="TIGR02426"/>
    </source>
</evidence>
<accession>A0A516H2D6</accession>
<dbReference type="OrthoDB" id="9768878at2"/>
<keyword evidence="4" id="KW-0413">Isomerase</keyword>
<comment type="similarity">
    <text evidence="1">Belongs to the class-II fumarase/aspartase family.</text>
</comment>
<dbReference type="InterPro" id="IPR020557">
    <property type="entry name" value="Fumarate_lyase_CS"/>
</dbReference>
<dbReference type="PROSITE" id="PS00163">
    <property type="entry name" value="FUMARATE_LYASES"/>
    <property type="match status" value="1"/>
</dbReference>
<dbReference type="GO" id="GO:0047472">
    <property type="term" value="F:3-carboxy-cis,cis-muconate cycloisomerase activity"/>
    <property type="evidence" value="ECO:0007669"/>
    <property type="project" value="UniProtKB-UniRule"/>
</dbReference>
<dbReference type="GO" id="GO:0019619">
    <property type="term" value="P:3,4-dihydroxybenzoate catabolic process"/>
    <property type="evidence" value="ECO:0007669"/>
    <property type="project" value="InterPro"/>
</dbReference>
<dbReference type="SMART" id="SM00998">
    <property type="entry name" value="ADSL_C"/>
    <property type="match status" value="1"/>
</dbReference>
<dbReference type="KEGG" id="fer:FNB15_12005"/>
<dbReference type="InterPro" id="IPR022761">
    <property type="entry name" value="Fumarate_lyase_N"/>
</dbReference>
<protein>
    <recommendedName>
        <fullName evidence="2">3-carboxy-cis,cis-muconate cycloisomerase</fullName>
        <ecNumber evidence="2">5.5.1.2</ecNumber>
    </recommendedName>
</protein>
<dbReference type="PRINTS" id="PR00149">
    <property type="entry name" value="FUMRATELYASE"/>
</dbReference>
<dbReference type="PANTHER" id="PTHR43172:SF2">
    <property type="entry name" value="ADENYLOSUCCINATE LYASE C-TERMINAL DOMAIN-CONTAINING PROTEIN"/>
    <property type="match status" value="1"/>
</dbReference>
<dbReference type="Gene3D" id="1.20.200.10">
    <property type="entry name" value="Fumarase/aspartase (Central domain)"/>
    <property type="match status" value="1"/>
</dbReference>
<dbReference type="NCBIfam" id="TIGR02426">
    <property type="entry name" value="protocat_pcaB"/>
    <property type="match status" value="1"/>
</dbReference>
<dbReference type="NCBIfam" id="NF006554">
    <property type="entry name" value="PRK09053.1"/>
    <property type="match status" value="1"/>
</dbReference>
<evidence type="ECO:0000259" key="3">
    <source>
        <dbReference type="SMART" id="SM00998"/>
    </source>
</evidence>
<dbReference type="PANTHER" id="PTHR43172">
    <property type="entry name" value="ADENYLOSUCCINATE LYASE"/>
    <property type="match status" value="1"/>
</dbReference>
<dbReference type="InterPro" id="IPR008948">
    <property type="entry name" value="L-Aspartase-like"/>
</dbReference>
<dbReference type="Pfam" id="PF00206">
    <property type="entry name" value="Lyase_1"/>
    <property type="match status" value="1"/>
</dbReference>
<reference evidence="4 5" key="1">
    <citation type="submission" date="2019-07" db="EMBL/GenBank/DDBJ databases">
        <title>Genome sequencing for Ferrovibrio sp. K5.</title>
        <authorList>
            <person name="Park S.-J."/>
        </authorList>
    </citation>
    <scope>NUCLEOTIDE SEQUENCE [LARGE SCALE GENOMIC DNA]</scope>
    <source>
        <strain evidence="4 5">K5</strain>
    </source>
</reference>
<dbReference type="Proteomes" id="UP000317496">
    <property type="component" value="Chromosome"/>
</dbReference>
<dbReference type="Pfam" id="PF10397">
    <property type="entry name" value="ADSL_C"/>
    <property type="match status" value="1"/>
</dbReference>
<feature type="domain" description="Adenylosuccinate lyase C-terminal" evidence="3">
    <location>
        <begin position="368"/>
        <end position="447"/>
    </location>
</feature>
<dbReference type="Gene3D" id="1.10.40.30">
    <property type="entry name" value="Fumarase/aspartase (C-terminal domain)"/>
    <property type="match status" value="1"/>
</dbReference>
<dbReference type="SUPFAM" id="SSF48557">
    <property type="entry name" value="L-aspartase-like"/>
    <property type="match status" value="1"/>
</dbReference>
<dbReference type="InterPro" id="IPR000362">
    <property type="entry name" value="Fumarate_lyase_fam"/>
</dbReference>
<name>A0A516H2D6_9PROT</name>
<dbReference type="CDD" id="cd01597">
    <property type="entry name" value="pCLME"/>
    <property type="match status" value="1"/>
</dbReference>
<dbReference type="RefSeq" id="WP_144068927.1">
    <property type="nucleotide sequence ID" value="NZ_CP041636.1"/>
</dbReference>
<organism evidence="4 5">
    <name type="scientific">Ferrovibrio terrae</name>
    <dbReference type="NCBI Taxonomy" id="2594003"/>
    <lineage>
        <taxon>Bacteria</taxon>
        <taxon>Pseudomonadati</taxon>
        <taxon>Pseudomonadota</taxon>
        <taxon>Alphaproteobacteria</taxon>
        <taxon>Rhodospirillales</taxon>
        <taxon>Rhodospirillaceae</taxon>
        <taxon>Ferrovibrio</taxon>
    </lineage>
</organism>
<dbReference type="PRINTS" id="PR00145">
    <property type="entry name" value="ARGSUCLYASE"/>
</dbReference>
<evidence type="ECO:0000313" key="4">
    <source>
        <dbReference type="EMBL" id="QDO97946.1"/>
    </source>
</evidence>
<proteinExistence type="inferred from homology"/>
<keyword evidence="5" id="KW-1185">Reference proteome</keyword>
<dbReference type="GO" id="GO:0016829">
    <property type="term" value="F:lyase activity"/>
    <property type="evidence" value="ECO:0007669"/>
    <property type="project" value="UniProtKB-ARBA"/>
</dbReference>